<dbReference type="RefSeq" id="XP_026624955.1">
    <property type="nucleotide sequence ID" value="XM_026766754.1"/>
</dbReference>
<gene>
    <name evidence="1" type="ORF">BDQ94DRAFT_146047</name>
</gene>
<keyword evidence="2" id="KW-1185">Reference proteome</keyword>
<sequence>MPIPYSTNTIQSLPYWTHSTSQPSAGVFTEISPHNSFLELPDHRNSTSPCLPDTLRTTYQSKYVCS</sequence>
<organism evidence="1 2">
    <name type="scientific">Aspergillus welwitschiae</name>
    <dbReference type="NCBI Taxonomy" id="1341132"/>
    <lineage>
        <taxon>Eukaryota</taxon>
        <taxon>Fungi</taxon>
        <taxon>Dikarya</taxon>
        <taxon>Ascomycota</taxon>
        <taxon>Pezizomycotina</taxon>
        <taxon>Eurotiomycetes</taxon>
        <taxon>Eurotiomycetidae</taxon>
        <taxon>Eurotiales</taxon>
        <taxon>Aspergillaceae</taxon>
        <taxon>Aspergillus</taxon>
        <taxon>Aspergillus subgen. Circumdati</taxon>
    </lineage>
</organism>
<protein>
    <submittedName>
        <fullName evidence="1">Uncharacterized protein</fullName>
    </submittedName>
</protein>
<name>A0A3F3PYD8_9EURO</name>
<reference evidence="1 2" key="1">
    <citation type="submission" date="2018-07" db="EMBL/GenBank/DDBJ databases">
        <title>The genomes of Aspergillus section Nigri reveals drivers in fungal speciation.</title>
        <authorList>
            <consortium name="DOE Joint Genome Institute"/>
            <person name="Vesth T.C."/>
            <person name="Nybo J."/>
            <person name="Theobald S."/>
            <person name="Brandl J."/>
            <person name="Frisvad J.C."/>
            <person name="Nielsen K.F."/>
            <person name="Lyhne E.K."/>
            <person name="Kogle M.E."/>
            <person name="Kuo A."/>
            <person name="Riley R."/>
            <person name="Clum A."/>
            <person name="Nolan M."/>
            <person name="Lipzen A."/>
            <person name="Salamov A."/>
            <person name="Henrissat B."/>
            <person name="Wiebenga A."/>
            <person name="De vries R.P."/>
            <person name="Grigoriev I.V."/>
            <person name="Mortensen U.H."/>
            <person name="Andersen M.R."/>
            <person name="Baker S.E."/>
        </authorList>
    </citation>
    <scope>NUCLEOTIDE SEQUENCE [LARGE SCALE GENOMIC DNA]</scope>
    <source>
        <strain evidence="1 2">CBS 139.54b</strain>
    </source>
</reference>
<dbReference type="Proteomes" id="UP000253729">
    <property type="component" value="Unassembled WGS sequence"/>
</dbReference>
<dbReference type="EMBL" id="KZ852052">
    <property type="protein sequence ID" value="RDH31933.1"/>
    <property type="molecule type" value="Genomic_DNA"/>
</dbReference>
<evidence type="ECO:0000313" key="1">
    <source>
        <dbReference type="EMBL" id="RDH31933.1"/>
    </source>
</evidence>
<evidence type="ECO:0000313" key="2">
    <source>
        <dbReference type="Proteomes" id="UP000253729"/>
    </source>
</evidence>
<dbReference type="GeneID" id="38135110"/>
<dbReference type="AlphaFoldDB" id="A0A3F3PYD8"/>
<accession>A0A3F3PYD8</accession>
<proteinExistence type="predicted"/>